<name>A0A419DAE1_9BACT</name>
<sequence>MKMDFLSRLGRAMKMPWLGLYPSGVRSGEQKEAGICRFQFEPYLIFSADAKERSFFVRKPPKTGIRILAERSRSGARFF</sequence>
<comment type="caution">
    <text evidence="1">The sequence shown here is derived from an EMBL/GenBank/DDBJ whole genome shotgun (WGS) entry which is preliminary data.</text>
</comment>
<dbReference type="AlphaFoldDB" id="A0A419DAE1"/>
<dbReference type="Proteomes" id="UP000285655">
    <property type="component" value="Unassembled WGS sequence"/>
</dbReference>
<organism evidence="1 2">
    <name type="scientific">candidate division WS5 bacterium</name>
    <dbReference type="NCBI Taxonomy" id="2093353"/>
    <lineage>
        <taxon>Bacteria</taxon>
        <taxon>candidate division WS5</taxon>
    </lineage>
</organism>
<protein>
    <submittedName>
        <fullName evidence="1">Uncharacterized protein</fullName>
    </submittedName>
</protein>
<gene>
    <name evidence="1" type="ORF">C4544_06965</name>
</gene>
<proteinExistence type="predicted"/>
<evidence type="ECO:0000313" key="1">
    <source>
        <dbReference type="EMBL" id="RJO60075.1"/>
    </source>
</evidence>
<reference evidence="1 2" key="1">
    <citation type="journal article" date="2017" name="ISME J.">
        <title>Energy and carbon metabolisms in a deep terrestrial subsurface fluid microbial community.</title>
        <authorList>
            <person name="Momper L."/>
            <person name="Jungbluth S.P."/>
            <person name="Lee M.D."/>
            <person name="Amend J.P."/>
        </authorList>
    </citation>
    <scope>NUCLEOTIDE SEQUENCE [LARGE SCALE GENOMIC DNA]</scope>
    <source>
        <strain evidence="1">SURF_29</strain>
    </source>
</reference>
<dbReference type="EMBL" id="QZJW01000055">
    <property type="protein sequence ID" value="RJO60075.1"/>
    <property type="molecule type" value="Genomic_DNA"/>
</dbReference>
<accession>A0A419DAE1</accession>
<evidence type="ECO:0000313" key="2">
    <source>
        <dbReference type="Proteomes" id="UP000285655"/>
    </source>
</evidence>